<dbReference type="Proteomes" id="UP000249135">
    <property type="component" value="Unassembled WGS sequence"/>
</dbReference>
<accession>A0A2W5RTL1</accession>
<reference evidence="1 2" key="1">
    <citation type="submission" date="2017-08" db="EMBL/GenBank/DDBJ databases">
        <title>Infants hospitalized years apart are colonized by the same room-sourced microbial strains.</title>
        <authorList>
            <person name="Brooks B."/>
            <person name="Olm M.R."/>
            <person name="Firek B.A."/>
            <person name="Baker R."/>
            <person name="Thomas B.C."/>
            <person name="Morowitz M.J."/>
            <person name="Banfield J.F."/>
        </authorList>
    </citation>
    <scope>NUCLEOTIDE SEQUENCE [LARGE SCALE GENOMIC DNA]</scope>
    <source>
        <strain evidence="1">S2_005_003_R2_41</strain>
    </source>
</reference>
<evidence type="ECO:0000313" key="1">
    <source>
        <dbReference type="EMBL" id="PZQ70683.1"/>
    </source>
</evidence>
<proteinExistence type="predicted"/>
<protein>
    <submittedName>
        <fullName evidence="1">Uncharacterized protein</fullName>
    </submittedName>
</protein>
<comment type="caution">
    <text evidence="1">The sequence shown here is derived from an EMBL/GenBank/DDBJ whole genome shotgun (WGS) entry which is preliminary data.</text>
</comment>
<dbReference type="EMBL" id="QFPP01000263">
    <property type="protein sequence ID" value="PZQ70683.1"/>
    <property type="molecule type" value="Genomic_DNA"/>
</dbReference>
<dbReference type="AlphaFoldDB" id="A0A2W5RTL1"/>
<gene>
    <name evidence="1" type="ORF">DI563_18220</name>
</gene>
<organism evidence="1 2">
    <name type="scientific">Variovorax paradoxus</name>
    <dbReference type="NCBI Taxonomy" id="34073"/>
    <lineage>
        <taxon>Bacteria</taxon>
        <taxon>Pseudomonadati</taxon>
        <taxon>Pseudomonadota</taxon>
        <taxon>Betaproteobacteria</taxon>
        <taxon>Burkholderiales</taxon>
        <taxon>Comamonadaceae</taxon>
        <taxon>Variovorax</taxon>
    </lineage>
</organism>
<evidence type="ECO:0000313" key="2">
    <source>
        <dbReference type="Proteomes" id="UP000249135"/>
    </source>
</evidence>
<name>A0A2W5RTL1_VARPD</name>
<sequence>MDLMPAAEASLRLPMDAHVDRWPWRRAAQALAAAGAAARVPPPAGQAYEYRGCTFVCMADELASGLFAPRVLYQADAGPSAGIAIALDAVPCTSAEEALRLAEHEAARWVDRHQILPPLRH</sequence>